<keyword evidence="7 9" id="KW-0520">NAD</keyword>
<organism evidence="11 12">
    <name type="scientific">Dyella jiangningensis</name>
    <dbReference type="NCBI Taxonomy" id="1379159"/>
    <lineage>
        <taxon>Bacteria</taxon>
        <taxon>Pseudomonadati</taxon>
        <taxon>Pseudomonadota</taxon>
        <taxon>Gammaproteobacteria</taxon>
        <taxon>Lysobacterales</taxon>
        <taxon>Rhodanobacteraceae</taxon>
        <taxon>Dyella</taxon>
    </lineage>
</organism>
<evidence type="ECO:0000313" key="11">
    <source>
        <dbReference type="EMBL" id="RAO76259.1"/>
    </source>
</evidence>
<evidence type="ECO:0000256" key="3">
    <source>
        <dbReference type="ARBA" id="ARBA00004947"/>
    </source>
</evidence>
<proteinExistence type="inferred from homology"/>
<feature type="domain" description="NAD(P)-binding" evidence="10">
    <location>
        <begin position="4"/>
        <end position="320"/>
    </location>
</feature>
<dbReference type="GO" id="GO:0005829">
    <property type="term" value="C:cytosol"/>
    <property type="evidence" value="ECO:0007669"/>
    <property type="project" value="TreeGrafter"/>
</dbReference>
<dbReference type="GO" id="GO:0003978">
    <property type="term" value="F:UDP-glucose 4-epimerase activity"/>
    <property type="evidence" value="ECO:0007669"/>
    <property type="project" value="UniProtKB-UniRule"/>
</dbReference>
<evidence type="ECO:0000256" key="4">
    <source>
        <dbReference type="ARBA" id="ARBA00007637"/>
    </source>
</evidence>
<dbReference type="InterPro" id="IPR036291">
    <property type="entry name" value="NAD(P)-bd_dom_sf"/>
</dbReference>
<evidence type="ECO:0000259" key="10">
    <source>
        <dbReference type="Pfam" id="PF16363"/>
    </source>
</evidence>
<dbReference type="InterPro" id="IPR005886">
    <property type="entry name" value="UDP_G4E"/>
</dbReference>
<evidence type="ECO:0000313" key="12">
    <source>
        <dbReference type="Proteomes" id="UP000248926"/>
    </source>
</evidence>
<comment type="subunit">
    <text evidence="9">Homodimer.</text>
</comment>
<dbReference type="InterPro" id="IPR016040">
    <property type="entry name" value="NAD(P)-bd_dom"/>
</dbReference>
<evidence type="ECO:0000256" key="7">
    <source>
        <dbReference type="ARBA" id="ARBA00023027"/>
    </source>
</evidence>
<comment type="catalytic activity">
    <reaction evidence="1 9">
        <text>UDP-alpha-D-glucose = UDP-alpha-D-galactose</text>
        <dbReference type="Rhea" id="RHEA:22168"/>
        <dbReference type="ChEBI" id="CHEBI:58885"/>
        <dbReference type="ChEBI" id="CHEBI:66914"/>
        <dbReference type="EC" id="5.1.3.2"/>
    </reaction>
</comment>
<comment type="similarity">
    <text evidence="4 9">Belongs to the NAD(P)-dependent epimerase/dehydratase family.</text>
</comment>
<dbReference type="Gene3D" id="3.40.50.720">
    <property type="entry name" value="NAD(P)-binding Rossmann-like Domain"/>
    <property type="match status" value="1"/>
</dbReference>
<dbReference type="PANTHER" id="PTHR43725:SF47">
    <property type="entry name" value="UDP-GLUCOSE 4-EPIMERASE"/>
    <property type="match status" value="1"/>
</dbReference>
<comment type="cofactor">
    <cofactor evidence="2 9">
        <name>NAD(+)</name>
        <dbReference type="ChEBI" id="CHEBI:57540"/>
    </cofactor>
</comment>
<keyword evidence="8 9" id="KW-0413">Isomerase</keyword>
<gene>
    <name evidence="11" type="ORF">CA260_11235</name>
</gene>
<dbReference type="Gene3D" id="3.90.25.10">
    <property type="entry name" value="UDP-galactose 4-epimerase, domain 1"/>
    <property type="match status" value="1"/>
</dbReference>
<evidence type="ECO:0000256" key="8">
    <source>
        <dbReference type="ARBA" id="ARBA00023235"/>
    </source>
</evidence>
<accession>A0A328P2P6</accession>
<dbReference type="OrthoDB" id="9803010at2"/>
<reference evidence="11 12" key="1">
    <citation type="journal article" date="2018" name="Genet. Mol. Biol.">
        <title>The genome sequence of Dyella jiangningensis FCAV SCS01 from a lignocellulose-decomposing microbial consortium metagenome reveals potential for biotechnological applications.</title>
        <authorList>
            <person name="Desiderato J.G."/>
            <person name="Alvarenga D.O."/>
            <person name="Constancio M.T.L."/>
            <person name="Alves L.M.C."/>
            <person name="Varani A.M."/>
        </authorList>
    </citation>
    <scope>NUCLEOTIDE SEQUENCE [LARGE SCALE GENOMIC DNA]</scope>
    <source>
        <strain evidence="11 12">FCAV SCS01</strain>
    </source>
</reference>
<dbReference type="CDD" id="cd05247">
    <property type="entry name" value="UDP_G4E_1_SDR_e"/>
    <property type="match status" value="1"/>
</dbReference>
<dbReference type="EMBL" id="NFZS01000002">
    <property type="protein sequence ID" value="RAO76259.1"/>
    <property type="molecule type" value="Genomic_DNA"/>
</dbReference>
<dbReference type="NCBIfam" id="NF007956">
    <property type="entry name" value="PRK10675.1"/>
    <property type="match status" value="1"/>
</dbReference>
<dbReference type="SUPFAM" id="SSF51735">
    <property type="entry name" value="NAD(P)-binding Rossmann-fold domains"/>
    <property type="match status" value="1"/>
</dbReference>
<evidence type="ECO:0000256" key="5">
    <source>
        <dbReference type="ARBA" id="ARBA00013189"/>
    </source>
</evidence>
<evidence type="ECO:0000256" key="2">
    <source>
        <dbReference type="ARBA" id="ARBA00001911"/>
    </source>
</evidence>
<evidence type="ECO:0000256" key="9">
    <source>
        <dbReference type="RuleBase" id="RU366046"/>
    </source>
</evidence>
<sequence length="351" mass="38254">MKVLVCGGAGYIGSHTCVALIEQGHEVVIYDNLCHGSISAVDHIRQLSGASVRFVEGDIRDRESLEAVLATGFDAVMHFAALKIMSESCRFPLLYFDNNVAGTITLLQAMQATGVQRLVFSSSAAVYGDPDVVPISEDAPLRACNPYSHSKLVMEQLIEEVCDARPSFSATILRYFNPAGAHPSGLMGEDPCGVPTNLMPYVSQVAAGLQERLHVFGGDYPTRDGTGVRDYIHVMDLADAHAKALQLLRHGGCHVLNLGTGRGYSVLEVVSAFEHVSGCRVPYEIVDRRPGDVAEVWADPSRAEKALGWRAQHDLVRMCADAWRWQSMHPHGYQSAQVIELRQVVPSTGLR</sequence>
<protein>
    <recommendedName>
        <fullName evidence="6 9">UDP-glucose 4-epimerase</fullName>
        <ecNumber evidence="5 9">5.1.3.2</ecNumber>
    </recommendedName>
</protein>
<dbReference type="GO" id="GO:0006012">
    <property type="term" value="P:galactose metabolic process"/>
    <property type="evidence" value="ECO:0007669"/>
    <property type="project" value="UniProtKB-UniPathway"/>
</dbReference>
<dbReference type="EC" id="5.1.3.2" evidence="5 9"/>
<keyword evidence="9" id="KW-0119">Carbohydrate metabolism</keyword>
<comment type="pathway">
    <text evidence="3 9">Carbohydrate metabolism; galactose metabolism.</text>
</comment>
<dbReference type="Proteomes" id="UP000248926">
    <property type="component" value="Unassembled WGS sequence"/>
</dbReference>
<keyword evidence="12" id="KW-1185">Reference proteome</keyword>
<dbReference type="UniPathway" id="UPA00214"/>
<evidence type="ECO:0000256" key="1">
    <source>
        <dbReference type="ARBA" id="ARBA00000083"/>
    </source>
</evidence>
<comment type="caution">
    <text evidence="11">The sequence shown here is derived from an EMBL/GenBank/DDBJ whole genome shotgun (WGS) entry which is preliminary data.</text>
</comment>
<dbReference type="Pfam" id="PF16363">
    <property type="entry name" value="GDP_Man_Dehyd"/>
    <property type="match status" value="1"/>
</dbReference>
<dbReference type="PANTHER" id="PTHR43725">
    <property type="entry name" value="UDP-GLUCOSE 4-EPIMERASE"/>
    <property type="match status" value="1"/>
</dbReference>
<name>A0A328P2P6_9GAMM</name>
<dbReference type="NCBIfam" id="TIGR01179">
    <property type="entry name" value="galE"/>
    <property type="match status" value="1"/>
</dbReference>
<dbReference type="AlphaFoldDB" id="A0A328P2P6"/>
<dbReference type="RefSeq" id="WP_111983203.1">
    <property type="nucleotide sequence ID" value="NZ_NFZS01000002.1"/>
</dbReference>
<evidence type="ECO:0000256" key="6">
    <source>
        <dbReference type="ARBA" id="ARBA00018569"/>
    </source>
</evidence>